<dbReference type="PROSITE" id="PS50093">
    <property type="entry name" value="PKD"/>
    <property type="match status" value="2"/>
</dbReference>
<dbReference type="SMART" id="SM00060">
    <property type="entry name" value="FN3"/>
    <property type="match status" value="1"/>
</dbReference>
<evidence type="ECO:0000256" key="1">
    <source>
        <dbReference type="ARBA" id="ARBA00022729"/>
    </source>
</evidence>
<dbReference type="SMART" id="SM00089">
    <property type="entry name" value="PKD"/>
    <property type="match status" value="2"/>
</dbReference>
<dbReference type="GO" id="GO:0000272">
    <property type="term" value="P:polysaccharide catabolic process"/>
    <property type="evidence" value="ECO:0007669"/>
    <property type="project" value="UniProtKB-KW"/>
</dbReference>
<feature type="chain" id="PRO_5021012821" evidence="5">
    <location>
        <begin position="31"/>
        <end position="1397"/>
    </location>
</feature>
<dbReference type="InterPro" id="IPR024982">
    <property type="entry name" value="Rax2-like_C"/>
</dbReference>
<proteinExistence type="predicted"/>
<dbReference type="InterPro" id="IPR022409">
    <property type="entry name" value="PKD/Chitinase_dom"/>
</dbReference>
<dbReference type="InterPro" id="IPR003961">
    <property type="entry name" value="FN3_dom"/>
</dbReference>
<evidence type="ECO:0000313" key="9">
    <source>
        <dbReference type="Proteomes" id="UP000308705"/>
    </source>
</evidence>
<dbReference type="Pfam" id="PF12768">
    <property type="entry name" value="Rax2"/>
    <property type="match status" value="1"/>
</dbReference>
<dbReference type="Gene3D" id="2.60.40.10">
    <property type="entry name" value="Immunoglobulins"/>
    <property type="match status" value="3"/>
</dbReference>
<evidence type="ECO:0000256" key="3">
    <source>
        <dbReference type="ARBA" id="ARBA00023295"/>
    </source>
</evidence>
<feature type="domain" description="PKD" evidence="6">
    <location>
        <begin position="1013"/>
        <end position="1093"/>
    </location>
</feature>
<evidence type="ECO:0000259" key="7">
    <source>
        <dbReference type="PROSITE" id="PS50853"/>
    </source>
</evidence>
<dbReference type="InterPro" id="IPR006558">
    <property type="entry name" value="LamG-like"/>
</dbReference>
<evidence type="ECO:0000256" key="4">
    <source>
        <dbReference type="ARBA" id="ARBA00023326"/>
    </source>
</evidence>
<dbReference type="InterPro" id="IPR035986">
    <property type="entry name" value="PKD_dom_sf"/>
</dbReference>
<dbReference type="GO" id="GO:1902929">
    <property type="term" value="C:plasma membrane of growing cell tip"/>
    <property type="evidence" value="ECO:0007669"/>
    <property type="project" value="TreeGrafter"/>
</dbReference>
<accession>A0A4V5V0F6</accession>
<keyword evidence="1 5" id="KW-0732">Signal</keyword>
<evidence type="ECO:0000256" key="5">
    <source>
        <dbReference type="SAM" id="SignalP"/>
    </source>
</evidence>
<feature type="domain" description="Fibronectin type-III" evidence="7">
    <location>
        <begin position="443"/>
        <end position="544"/>
    </location>
</feature>
<dbReference type="GO" id="GO:0016798">
    <property type="term" value="F:hydrolase activity, acting on glycosyl bonds"/>
    <property type="evidence" value="ECO:0007669"/>
    <property type="project" value="UniProtKB-KW"/>
</dbReference>
<dbReference type="PROSITE" id="PS50853">
    <property type="entry name" value="FN3"/>
    <property type="match status" value="1"/>
</dbReference>
<comment type="caution">
    <text evidence="8">The sequence shown here is derived from an EMBL/GenBank/DDBJ whole genome shotgun (WGS) entry which is preliminary data.</text>
</comment>
<dbReference type="PANTHER" id="PTHR31778:SF2">
    <property type="entry name" value="BUD SITE SELECTION PROTEIN RAX2"/>
    <property type="match status" value="1"/>
</dbReference>
<dbReference type="EMBL" id="SZQA01000019">
    <property type="protein sequence ID" value="TKK86803.1"/>
    <property type="molecule type" value="Genomic_DNA"/>
</dbReference>
<dbReference type="InterPro" id="IPR036116">
    <property type="entry name" value="FN3_sf"/>
</dbReference>
<keyword evidence="3" id="KW-0378">Hydrolase</keyword>
<keyword evidence="2" id="KW-1015">Disulfide bond</keyword>
<keyword evidence="9" id="KW-1185">Reference proteome</keyword>
<dbReference type="SUPFAM" id="SSF49299">
    <property type="entry name" value="PKD domain"/>
    <property type="match status" value="2"/>
</dbReference>
<sequence>MVIRSSRVAAFLAASLLGASLAAIPLPARADIDPPPGVPETVTADALPTWQINGVVWKMATVGNTVYAVGSFTRARPPGTAPGNAAEVVRSNILAFNITTGNVTSFAPTLNAQARTIAVSPDQTKIYIGGDFTQVNGQTRNRVAAFDVATGNLESWAPSVGNVVRAITVSNSTVYIGGNFFNVNGQSRNRLAAVNRSNGANQPWAPDTDDEVFALIMSPDQSRVIVGGKFQQLNNATRVGIGALDPATGDSLPWSSNPIPARIGNDYSMTYDLTTDGTNIYAAADGEGWHWFDGRFAVEPNTGDLIWLDNCYGASYSVFPINQVLYSVGHAHDCESLRGFPEVSPTRWQRALATTLVPTGTDPMPPSNNSQYSGQPTPTLLHWFPQVNAGSYTGMNQGGWALSGNGNYLVMGGEFTTVNGSAQQGLTRFAVKANAPKTAGPIPTADLTPTAVSLNAGTARLSWKTTWDRDHAKLKYQILRDGGTTPVGEVEVDSNFWTLPSAGFIDEGLAPGSVHTYRVRAVDPQGNAVGSGTSDPVTISSAGALSDYAEAVIDDGAAAYWRLGEASGTTAFDYAAFTDATRDAGTSQASPGAINGDADAAAAFNGTGTGLVKTNSTVPTTPAFSIEAWVKTTSNQGGKIVGYGNAPTGESGSYDRHVYMDNAGRIYFGVYPNAVRTVNSAPGFNDGQWHHIVATQGSGGIALYVDGRRVGQDPSVTTAQGYNGYWRIGGDNLNGWPNRPTSLYLNGQIDDVAIYPAALSPAKVDAHFVASGRTSPIPPRPADDYGRVVYDDEPVTYFRFNEANGPAAIDASTSGVNGTFSNTGVTYNQSGAIVGLANNAVRVQSGGRAVSGNATSNPTTYSAETWFRTSSNQGGKIVGFGNAASGTSSNYDRHVYMRNDGRLVFGTYTGAFNLITTTAAYNNNQWHHLVATQGADGMKLYVDGALVGTHAQTGAESYSGYWRFGSDTLNSWPNRPSSDNFNGFLDEGAIYAKVLTPAEVAQHYQEGSGTGPANQPPTASFTSTCTDLECSFDASASADADGSVDGYAWDFGDGQTGTGATPSHTYPAAGDYPVTLTVTDNDDATATSGDVVVPRPAPNPPSIIANDTFGRTLNGSLGTAQTGGPWTLVGGAGNFSVDGNAAKLALPATTANPRAYLDGVSSTTSDLSFSIASDKVGTGNGTYLFATGRRVAGVGEYKVRARLLPSGVGLALIRTTGASSDTLITTETTIPGLTYTPGLVLNMRVLVTGTNPTTISGKVWNAAATEPAAWQATTTDATANMQVAGGVGIGAYLSGTATNAPITLTVDDLAASNLAAAPTAAFTPTCAGLTCDVDASASTAGSTAIASYTWSYGDGGAPSTGQTASHTFAAPGTYNITLTVTGTDGRTSVVVHPVTVA</sequence>
<keyword evidence="3" id="KW-0326">Glycosidase</keyword>
<dbReference type="SUPFAM" id="SSF49265">
    <property type="entry name" value="Fibronectin type III"/>
    <property type="match status" value="1"/>
</dbReference>
<dbReference type="PANTHER" id="PTHR31778">
    <property type="entry name" value="BUD SITE SELECTION PROTEIN RAX2"/>
    <property type="match status" value="1"/>
</dbReference>
<dbReference type="Proteomes" id="UP000308705">
    <property type="component" value="Unassembled WGS sequence"/>
</dbReference>
<dbReference type="SUPFAM" id="SSF63825">
    <property type="entry name" value="YWTD domain"/>
    <property type="match status" value="1"/>
</dbReference>
<dbReference type="Pfam" id="PF13385">
    <property type="entry name" value="Laminin_G_3"/>
    <property type="match status" value="2"/>
</dbReference>
<gene>
    <name evidence="8" type="ORF">FDA94_20305</name>
</gene>
<evidence type="ECO:0000259" key="6">
    <source>
        <dbReference type="PROSITE" id="PS50093"/>
    </source>
</evidence>
<evidence type="ECO:0000313" key="8">
    <source>
        <dbReference type="EMBL" id="TKK86803.1"/>
    </source>
</evidence>
<dbReference type="OrthoDB" id="9802683at2"/>
<protein>
    <submittedName>
        <fullName evidence="8">PKD domain-containing protein</fullName>
    </submittedName>
</protein>
<feature type="signal peptide" evidence="5">
    <location>
        <begin position="1"/>
        <end position="30"/>
    </location>
</feature>
<reference evidence="8 9" key="1">
    <citation type="submission" date="2019-04" db="EMBL/GenBank/DDBJ databases">
        <title>Herbidospora sp. NEAU-GS14.nov., a novel actinomycete isolated from soil.</title>
        <authorList>
            <person name="Han L."/>
        </authorList>
    </citation>
    <scope>NUCLEOTIDE SEQUENCE [LARGE SCALE GENOMIC DNA]</scope>
    <source>
        <strain evidence="8 9">NEAU-GS14</strain>
    </source>
</reference>
<keyword evidence="4" id="KW-0624">Polysaccharide degradation</keyword>
<dbReference type="SMART" id="SM00560">
    <property type="entry name" value="LamGL"/>
    <property type="match status" value="2"/>
</dbReference>
<feature type="domain" description="PKD" evidence="6">
    <location>
        <begin position="1332"/>
        <end position="1397"/>
    </location>
</feature>
<dbReference type="InterPro" id="IPR013320">
    <property type="entry name" value="ConA-like_dom_sf"/>
</dbReference>
<evidence type="ECO:0000256" key="2">
    <source>
        <dbReference type="ARBA" id="ARBA00023157"/>
    </source>
</evidence>
<dbReference type="Pfam" id="PF18911">
    <property type="entry name" value="PKD_4"/>
    <property type="match status" value="2"/>
</dbReference>
<dbReference type="InterPro" id="IPR000601">
    <property type="entry name" value="PKD_dom"/>
</dbReference>
<name>A0A4V5V0F6_9ACTN</name>
<keyword evidence="4" id="KW-0119">Carbohydrate metabolism</keyword>
<dbReference type="CDD" id="cd00146">
    <property type="entry name" value="PKD"/>
    <property type="match status" value="2"/>
</dbReference>
<dbReference type="Gene3D" id="2.60.120.200">
    <property type="match status" value="2"/>
</dbReference>
<dbReference type="SUPFAM" id="SSF49899">
    <property type="entry name" value="Concanavalin A-like lectins/glucanases"/>
    <property type="match status" value="2"/>
</dbReference>
<organism evidence="8 9">
    <name type="scientific">Herbidospora galbida</name>
    <dbReference type="NCBI Taxonomy" id="2575442"/>
    <lineage>
        <taxon>Bacteria</taxon>
        <taxon>Bacillati</taxon>
        <taxon>Actinomycetota</taxon>
        <taxon>Actinomycetes</taxon>
        <taxon>Streptosporangiales</taxon>
        <taxon>Streptosporangiaceae</taxon>
        <taxon>Herbidospora</taxon>
    </lineage>
</organism>
<dbReference type="InterPro" id="IPR013783">
    <property type="entry name" value="Ig-like_fold"/>
</dbReference>